<evidence type="ECO:0000313" key="2">
    <source>
        <dbReference type="EMBL" id="TWT87171.1"/>
    </source>
</evidence>
<protein>
    <submittedName>
        <fullName evidence="2">Lactate utilization protein A</fullName>
    </submittedName>
</protein>
<dbReference type="Proteomes" id="UP000315440">
    <property type="component" value="Unassembled WGS sequence"/>
</dbReference>
<name>A0A5C5ZK16_9BACT</name>
<dbReference type="PANTHER" id="PTHR30296">
    <property type="entry name" value="UNCHARACTERIZED PROTEIN YKGE"/>
    <property type="match status" value="1"/>
</dbReference>
<organism evidence="2 3">
    <name type="scientific">Pseudobythopirellula maris</name>
    <dbReference type="NCBI Taxonomy" id="2527991"/>
    <lineage>
        <taxon>Bacteria</taxon>
        <taxon>Pseudomonadati</taxon>
        <taxon>Planctomycetota</taxon>
        <taxon>Planctomycetia</taxon>
        <taxon>Pirellulales</taxon>
        <taxon>Lacipirellulaceae</taxon>
        <taxon>Pseudobythopirellula</taxon>
    </lineage>
</organism>
<dbReference type="Pfam" id="PF02754">
    <property type="entry name" value="CCG"/>
    <property type="match status" value="2"/>
</dbReference>
<proteinExistence type="predicted"/>
<evidence type="ECO:0000313" key="3">
    <source>
        <dbReference type="Proteomes" id="UP000315440"/>
    </source>
</evidence>
<keyword evidence="3" id="KW-1185">Reference proteome</keyword>
<dbReference type="EMBL" id="SJPQ01000003">
    <property type="protein sequence ID" value="TWT87171.1"/>
    <property type="molecule type" value="Genomic_DNA"/>
</dbReference>
<feature type="domain" description="Cysteine-rich" evidence="1">
    <location>
        <begin position="2"/>
        <end position="63"/>
    </location>
</feature>
<sequence length="217" mass="23926">MADVLERLGCTVDYPESQTCCGQPAFNCGYQEEAAKVADHFLRCFSQSEQVVVPSGSCAAMVKHFYKDLFRDTPREAEATRIGERTHEFSQFLVHQMGASDVGAKLPGRATFHDGCHGLRELGVKSEPRLLLEQVDGLELVEMTEAETCCGFGGTFSVKFPQVSTSMVEVKTESIEATGAEYVVSNDPSCLMQIQGYLTRQKKKPKCMHLAEVLASR</sequence>
<feature type="domain" description="Cysteine-rich" evidence="1">
    <location>
        <begin position="111"/>
        <end position="195"/>
    </location>
</feature>
<accession>A0A5C5ZK16</accession>
<dbReference type="GO" id="GO:0005829">
    <property type="term" value="C:cytosol"/>
    <property type="evidence" value="ECO:0007669"/>
    <property type="project" value="TreeGrafter"/>
</dbReference>
<comment type="caution">
    <text evidence="2">The sequence shown here is derived from an EMBL/GenBank/DDBJ whole genome shotgun (WGS) entry which is preliminary data.</text>
</comment>
<dbReference type="GO" id="GO:0016491">
    <property type="term" value="F:oxidoreductase activity"/>
    <property type="evidence" value="ECO:0007669"/>
    <property type="project" value="UniProtKB-ARBA"/>
</dbReference>
<reference evidence="2 3" key="1">
    <citation type="submission" date="2019-02" db="EMBL/GenBank/DDBJ databases">
        <title>Deep-cultivation of Planctomycetes and their phenomic and genomic characterization uncovers novel biology.</title>
        <authorList>
            <person name="Wiegand S."/>
            <person name="Jogler M."/>
            <person name="Boedeker C."/>
            <person name="Pinto D."/>
            <person name="Vollmers J."/>
            <person name="Rivas-Marin E."/>
            <person name="Kohn T."/>
            <person name="Peeters S.H."/>
            <person name="Heuer A."/>
            <person name="Rast P."/>
            <person name="Oberbeckmann S."/>
            <person name="Bunk B."/>
            <person name="Jeske O."/>
            <person name="Meyerdierks A."/>
            <person name="Storesund J.E."/>
            <person name="Kallscheuer N."/>
            <person name="Luecker S."/>
            <person name="Lage O.M."/>
            <person name="Pohl T."/>
            <person name="Merkel B.J."/>
            <person name="Hornburger P."/>
            <person name="Mueller R.-W."/>
            <person name="Bruemmer F."/>
            <person name="Labrenz M."/>
            <person name="Spormann A.M."/>
            <person name="Op Den Camp H."/>
            <person name="Overmann J."/>
            <person name="Amann R."/>
            <person name="Jetten M.S.M."/>
            <person name="Mascher T."/>
            <person name="Medema M.H."/>
            <person name="Devos D.P."/>
            <person name="Kaster A.-K."/>
            <person name="Ovreas L."/>
            <person name="Rohde M."/>
            <person name="Galperin M.Y."/>
            <person name="Jogler C."/>
        </authorList>
    </citation>
    <scope>NUCLEOTIDE SEQUENCE [LARGE SCALE GENOMIC DNA]</scope>
    <source>
        <strain evidence="2 3">Mal64</strain>
    </source>
</reference>
<dbReference type="PANTHER" id="PTHR30296:SF0">
    <property type="entry name" value="LACTATE UTILIZATION PROTEIN A"/>
    <property type="match status" value="1"/>
</dbReference>
<evidence type="ECO:0000259" key="1">
    <source>
        <dbReference type="Pfam" id="PF02754"/>
    </source>
</evidence>
<dbReference type="AlphaFoldDB" id="A0A5C5ZK16"/>
<gene>
    <name evidence="2" type="primary">lutA</name>
    <name evidence="2" type="ORF">Mal64_27060</name>
</gene>
<dbReference type="InterPro" id="IPR004017">
    <property type="entry name" value="Cys_rich_dom"/>
</dbReference>